<dbReference type="GO" id="GO:0045004">
    <property type="term" value="P:DNA replication proofreading"/>
    <property type="evidence" value="ECO:0007669"/>
    <property type="project" value="TreeGrafter"/>
</dbReference>
<dbReference type="GO" id="GO:0005829">
    <property type="term" value="C:cytosol"/>
    <property type="evidence" value="ECO:0007669"/>
    <property type="project" value="TreeGrafter"/>
</dbReference>
<protein>
    <recommendedName>
        <fullName evidence="3">Exonuclease domain-containing protein</fullName>
    </recommendedName>
</protein>
<dbReference type="GO" id="GO:0003676">
    <property type="term" value="F:nucleic acid binding"/>
    <property type="evidence" value="ECO:0007669"/>
    <property type="project" value="InterPro"/>
</dbReference>
<gene>
    <name evidence="4" type="ORF">MPPM_1927</name>
</gene>
<sequence>MDRFEAELHAIALQGSPHYRVLRKLERRPIYEWPLPDKVKIGVIVDTETTGLDPHENEIIELGMLRFAYTASGTILGPLAEFHSFREPSKPIPRHITQLTGITDAMVAGQRIDDDAVRDFVGSADLVIAHNAAFDRRFCERLNSVFVDKAWACSMSQVPWREEGVEGTKLFYVAYQQAFWFEGHRALDDCYALLELLEMPLPRTHAITMTTLLDAARRETRKIWAIGTPFEVKDRLRERGYRWNAGQDGRYRAWHREVDVDQVEAELCFLEDLDFPDIAPLVTAVDAYIRFSDRLF</sequence>
<evidence type="ECO:0000256" key="1">
    <source>
        <dbReference type="ARBA" id="ARBA00025483"/>
    </source>
</evidence>
<feature type="domain" description="Exonuclease" evidence="3">
    <location>
        <begin position="43"/>
        <end position="206"/>
    </location>
</feature>
<dbReference type="NCBIfam" id="NF006615">
    <property type="entry name" value="PRK09182.1"/>
    <property type="match status" value="1"/>
</dbReference>
<name>A0A169QXL3_9HYPH</name>
<dbReference type="RefSeq" id="WP_096484854.1">
    <property type="nucleotide sequence ID" value="NZ_AP014809.1"/>
</dbReference>
<dbReference type="AlphaFoldDB" id="A0A169QXL3"/>
<dbReference type="FunFam" id="3.30.420.10:FF:000045">
    <property type="entry name" value="3'-5' exonuclease DinG"/>
    <property type="match status" value="1"/>
</dbReference>
<evidence type="ECO:0000259" key="3">
    <source>
        <dbReference type="SMART" id="SM00479"/>
    </source>
</evidence>
<dbReference type="PANTHER" id="PTHR30231">
    <property type="entry name" value="DNA POLYMERASE III SUBUNIT EPSILON"/>
    <property type="match status" value="1"/>
</dbReference>
<dbReference type="OrthoDB" id="7427781at2"/>
<evidence type="ECO:0000256" key="2">
    <source>
        <dbReference type="ARBA" id="ARBA00026073"/>
    </source>
</evidence>
<evidence type="ECO:0000313" key="4">
    <source>
        <dbReference type="EMBL" id="BAU90532.1"/>
    </source>
</evidence>
<dbReference type="SUPFAM" id="SSF53098">
    <property type="entry name" value="Ribonuclease H-like"/>
    <property type="match status" value="1"/>
</dbReference>
<dbReference type="SMART" id="SM00479">
    <property type="entry name" value="EXOIII"/>
    <property type="match status" value="1"/>
</dbReference>
<dbReference type="Gene3D" id="3.30.420.10">
    <property type="entry name" value="Ribonuclease H-like superfamily/Ribonuclease H"/>
    <property type="match status" value="1"/>
</dbReference>
<reference evidence="4 5" key="1">
    <citation type="journal article" date="2016" name="Genome Announc.">
        <title>Complete Genome Sequence of Methylobacterium populi P-1M, Isolated from Pink-Pigmented Household Biofilm.</title>
        <authorList>
            <person name="Morohoshi T."/>
            <person name="Ikeda T."/>
        </authorList>
    </citation>
    <scope>NUCLEOTIDE SEQUENCE [LARGE SCALE GENOMIC DNA]</scope>
    <source>
        <strain evidence="4 5">P-1M</strain>
    </source>
</reference>
<dbReference type="EMBL" id="AP014809">
    <property type="protein sequence ID" value="BAU90532.1"/>
    <property type="molecule type" value="Genomic_DNA"/>
</dbReference>
<proteinExistence type="predicted"/>
<dbReference type="Pfam" id="PF00929">
    <property type="entry name" value="RNase_T"/>
    <property type="match status" value="1"/>
</dbReference>
<evidence type="ECO:0000313" key="5">
    <source>
        <dbReference type="Proteomes" id="UP000218288"/>
    </source>
</evidence>
<dbReference type="InterPro" id="IPR012337">
    <property type="entry name" value="RNaseH-like_sf"/>
</dbReference>
<organism evidence="4 5">
    <name type="scientific">Methylorubrum populi</name>
    <dbReference type="NCBI Taxonomy" id="223967"/>
    <lineage>
        <taxon>Bacteria</taxon>
        <taxon>Pseudomonadati</taxon>
        <taxon>Pseudomonadota</taxon>
        <taxon>Alphaproteobacteria</taxon>
        <taxon>Hyphomicrobiales</taxon>
        <taxon>Methylobacteriaceae</taxon>
        <taxon>Methylorubrum</taxon>
    </lineage>
</organism>
<dbReference type="InterPro" id="IPR013520">
    <property type="entry name" value="Ribonucl_H"/>
</dbReference>
<dbReference type="CDD" id="cd06127">
    <property type="entry name" value="DEDDh"/>
    <property type="match status" value="1"/>
</dbReference>
<dbReference type="Proteomes" id="UP000218288">
    <property type="component" value="Chromosome"/>
</dbReference>
<comment type="function">
    <text evidence="1">DNA polymerase III is a complex, multichain enzyme responsible for most of the replicative synthesis in bacteria. The epsilon subunit contain the editing function and is a proofreading 3'-5' exonuclease.</text>
</comment>
<dbReference type="GO" id="GO:0008408">
    <property type="term" value="F:3'-5' exonuclease activity"/>
    <property type="evidence" value="ECO:0007669"/>
    <property type="project" value="TreeGrafter"/>
</dbReference>
<comment type="subunit">
    <text evidence="2">DNA polymerase III contains a core (composed of alpha, epsilon and theta chains) that associates with a tau subunit. This core dimerizes to form the POLIII' complex. PolIII' associates with the gamma complex (composed of gamma, delta, delta', psi and chi chains) and with the beta chain to form the complete DNA polymerase III complex.</text>
</comment>
<dbReference type="InterPro" id="IPR036397">
    <property type="entry name" value="RNaseH_sf"/>
</dbReference>
<accession>A0A169QXL3</accession>
<dbReference type="PANTHER" id="PTHR30231:SF37">
    <property type="entry name" value="EXODEOXYRIBONUCLEASE 10"/>
    <property type="match status" value="1"/>
</dbReference>